<evidence type="ECO:0000313" key="1">
    <source>
        <dbReference type="EMBL" id="USQ81296.1"/>
    </source>
</evidence>
<keyword evidence="2" id="KW-1185">Reference proteome</keyword>
<accession>A0ABY4YWY8</accession>
<reference evidence="1" key="1">
    <citation type="submission" date="2022-06" db="EMBL/GenBank/DDBJ databases">
        <title>Ornithinimicrobium HY1793.</title>
        <authorList>
            <person name="Huang Y."/>
        </authorList>
    </citation>
    <scope>NUCLEOTIDE SEQUENCE</scope>
    <source>
        <strain evidence="1">HY1793</strain>
    </source>
</reference>
<evidence type="ECO:0000313" key="2">
    <source>
        <dbReference type="Proteomes" id="UP001056455"/>
    </source>
</evidence>
<dbReference type="RefSeq" id="WP_252594685.1">
    <property type="nucleotide sequence ID" value="NZ_CP099489.1"/>
</dbReference>
<sequence>MSTSERAELLILQAVRLTGVADEGAVLDRALLGEHQVREVLEQAAADGLVEQFRLADVGGWVLTESGSVQVARLLSQEVQAADARAVLSAALERFEQINGPFVERVAQWQLQSTLATTTGFGGADDAAVGALLADLTQSGDDLRSALADLVVALPRFGRYPFQFSAALDRARGEGLRWVTGVGLLSCHAVWAEVHQDLLSSLGLARGRTAG</sequence>
<organism evidence="1 2">
    <name type="scientific">Ornithinimicrobium faecis</name>
    <dbReference type="NCBI Taxonomy" id="2934158"/>
    <lineage>
        <taxon>Bacteria</taxon>
        <taxon>Bacillati</taxon>
        <taxon>Actinomycetota</taxon>
        <taxon>Actinomycetes</taxon>
        <taxon>Micrococcales</taxon>
        <taxon>Ornithinimicrobiaceae</taxon>
        <taxon>Ornithinimicrobium</taxon>
    </lineage>
</organism>
<evidence type="ECO:0008006" key="3">
    <source>
        <dbReference type="Google" id="ProtNLM"/>
    </source>
</evidence>
<name>A0ABY4YWY8_9MICO</name>
<protein>
    <recommendedName>
        <fullName evidence="3">Transcriptional regulator</fullName>
    </recommendedName>
</protein>
<dbReference type="Proteomes" id="UP001056455">
    <property type="component" value="Chromosome"/>
</dbReference>
<proteinExistence type="predicted"/>
<dbReference type="EMBL" id="CP099489">
    <property type="protein sequence ID" value="USQ81296.1"/>
    <property type="molecule type" value="Genomic_DNA"/>
</dbReference>
<gene>
    <name evidence="1" type="ORF">NF556_06525</name>
</gene>